<comment type="caution">
    <text evidence="2">The sequence shown here is derived from an EMBL/GenBank/DDBJ whole genome shotgun (WGS) entry which is preliminary data.</text>
</comment>
<sequence length="132" mass="14828">MKDTVHDMIFLLVYVHDILDTSPSLPLIQEVKDYLHNLFTIKDIGNARYFLGLEIARGSASIYGAQTKYIMDIITYTWLQNAKGVNTPFPHGLKLADDSGALLSTPDSYRRLVGGFYILALLVRMFPILCSS</sequence>
<evidence type="ECO:0000313" key="2">
    <source>
        <dbReference type="EMBL" id="KAK4390136.1"/>
    </source>
</evidence>
<dbReference type="Proteomes" id="UP001289374">
    <property type="component" value="Unassembled WGS sequence"/>
</dbReference>
<evidence type="ECO:0000313" key="3">
    <source>
        <dbReference type="Proteomes" id="UP001289374"/>
    </source>
</evidence>
<dbReference type="Pfam" id="PF07727">
    <property type="entry name" value="RVT_2"/>
    <property type="match status" value="1"/>
</dbReference>
<dbReference type="InterPro" id="IPR013103">
    <property type="entry name" value="RVT_2"/>
</dbReference>
<name>A0AAE1WBI6_9LAMI</name>
<protein>
    <submittedName>
        <fullName evidence="2">Retrovirus-related Pol polyprotein from transposon RE1</fullName>
    </submittedName>
</protein>
<accession>A0AAE1WBI6</accession>
<reference evidence="2" key="1">
    <citation type="submission" date="2020-06" db="EMBL/GenBank/DDBJ databases">
        <authorList>
            <person name="Li T."/>
            <person name="Hu X."/>
            <person name="Zhang T."/>
            <person name="Song X."/>
            <person name="Zhang H."/>
            <person name="Dai N."/>
            <person name="Sheng W."/>
            <person name="Hou X."/>
            <person name="Wei L."/>
        </authorList>
    </citation>
    <scope>NUCLEOTIDE SEQUENCE</scope>
    <source>
        <strain evidence="2">K16</strain>
        <tissue evidence="2">Leaf</tissue>
    </source>
</reference>
<feature type="domain" description="Reverse transcriptase Ty1/copia-type" evidence="1">
    <location>
        <begin position="7"/>
        <end position="89"/>
    </location>
</feature>
<keyword evidence="3" id="KW-1185">Reference proteome</keyword>
<reference evidence="2" key="2">
    <citation type="journal article" date="2024" name="Plant">
        <title>Genomic evolution and insights into agronomic trait innovations of Sesamum species.</title>
        <authorList>
            <person name="Miao H."/>
            <person name="Wang L."/>
            <person name="Qu L."/>
            <person name="Liu H."/>
            <person name="Sun Y."/>
            <person name="Le M."/>
            <person name="Wang Q."/>
            <person name="Wei S."/>
            <person name="Zheng Y."/>
            <person name="Lin W."/>
            <person name="Duan Y."/>
            <person name="Cao H."/>
            <person name="Xiong S."/>
            <person name="Wang X."/>
            <person name="Wei L."/>
            <person name="Li C."/>
            <person name="Ma Q."/>
            <person name="Ju M."/>
            <person name="Zhao R."/>
            <person name="Li G."/>
            <person name="Mu C."/>
            <person name="Tian Q."/>
            <person name="Mei H."/>
            <person name="Zhang T."/>
            <person name="Gao T."/>
            <person name="Zhang H."/>
        </authorList>
    </citation>
    <scope>NUCLEOTIDE SEQUENCE</scope>
    <source>
        <strain evidence="2">K16</strain>
    </source>
</reference>
<gene>
    <name evidence="2" type="ORF">Sango_2076900</name>
</gene>
<dbReference type="EMBL" id="JACGWL010000012">
    <property type="protein sequence ID" value="KAK4390136.1"/>
    <property type="molecule type" value="Genomic_DNA"/>
</dbReference>
<proteinExistence type="predicted"/>
<evidence type="ECO:0000259" key="1">
    <source>
        <dbReference type="Pfam" id="PF07727"/>
    </source>
</evidence>
<dbReference type="AlphaFoldDB" id="A0AAE1WBI6"/>
<organism evidence="2 3">
    <name type="scientific">Sesamum angolense</name>
    <dbReference type="NCBI Taxonomy" id="2727404"/>
    <lineage>
        <taxon>Eukaryota</taxon>
        <taxon>Viridiplantae</taxon>
        <taxon>Streptophyta</taxon>
        <taxon>Embryophyta</taxon>
        <taxon>Tracheophyta</taxon>
        <taxon>Spermatophyta</taxon>
        <taxon>Magnoliopsida</taxon>
        <taxon>eudicotyledons</taxon>
        <taxon>Gunneridae</taxon>
        <taxon>Pentapetalae</taxon>
        <taxon>asterids</taxon>
        <taxon>lamiids</taxon>
        <taxon>Lamiales</taxon>
        <taxon>Pedaliaceae</taxon>
        <taxon>Sesamum</taxon>
    </lineage>
</organism>